<organism evidence="1">
    <name type="scientific">Arundo donax</name>
    <name type="common">Giant reed</name>
    <name type="synonym">Donax arundinaceus</name>
    <dbReference type="NCBI Taxonomy" id="35708"/>
    <lineage>
        <taxon>Eukaryota</taxon>
        <taxon>Viridiplantae</taxon>
        <taxon>Streptophyta</taxon>
        <taxon>Embryophyta</taxon>
        <taxon>Tracheophyta</taxon>
        <taxon>Spermatophyta</taxon>
        <taxon>Magnoliopsida</taxon>
        <taxon>Liliopsida</taxon>
        <taxon>Poales</taxon>
        <taxon>Poaceae</taxon>
        <taxon>PACMAD clade</taxon>
        <taxon>Arundinoideae</taxon>
        <taxon>Arundineae</taxon>
        <taxon>Arundo</taxon>
    </lineage>
</organism>
<protein>
    <submittedName>
        <fullName evidence="1">Uncharacterized protein</fullName>
    </submittedName>
</protein>
<accession>A0A0A8ZX37</accession>
<proteinExistence type="predicted"/>
<reference evidence="1" key="1">
    <citation type="submission" date="2014-09" db="EMBL/GenBank/DDBJ databases">
        <authorList>
            <person name="Magalhaes I.L.F."/>
            <person name="Oliveira U."/>
            <person name="Santos F.R."/>
            <person name="Vidigal T.H.D.A."/>
            <person name="Brescovit A.D."/>
            <person name="Santos A.J."/>
        </authorList>
    </citation>
    <scope>NUCLEOTIDE SEQUENCE</scope>
    <source>
        <tissue evidence="1">Shoot tissue taken approximately 20 cm above the soil surface</tissue>
    </source>
</reference>
<evidence type="ECO:0000313" key="1">
    <source>
        <dbReference type="EMBL" id="JAD41325.1"/>
    </source>
</evidence>
<reference evidence="1" key="2">
    <citation type="journal article" date="2015" name="Data Brief">
        <title>Shoot transcriptome of the giant reed, Arundo donax.</title>
        <authorList>
            <person name="Barrero R.A."/>
            <person name="Guerrero F.D."/>
            <person name="Moolhuijzen P."/>
            <person name="Goolsby J.A."/>
            <person name="Tidwell J."/>
            <person name="Bellgard S.E."/>
            <person name="Bellgard M.I."/>
        </authorList>
    </citation>
    <scope>NUCLEOTIDE SEQUENCE</scope>
    <source>
        <tissue evidence="1">Shoot tissue taken approximately 20 cm above the soil surface</tissue>
    </source>
</reference>
<sequence length="37" mass="4518">MAPTFWALRWTRRRKSGRRRPEVVKWVRHPEGAAMLQ</sequence>
<dbReference type="AlphaFoldDB" id="A0A0A8ZX37"/>
<dbReference type="EMBL" id="GBRH01256570">
    <property type="protein sequence ID" value="JAD41325.1"/>
    <property type="molecule type" value="Transcribed_RNA"/>
</dbReference>
<name>A0A0A8ZX37_ARUDO</name>